<feature type="transmembrane region" description="Helical" evidence="2">
    <location>
        <begin position="92"/>
        <end position="110"/>
    </location>
</feature>
<gene>
    <name evidence="3" type="ORF">HDID_LOCUS10961</name>
</gene>
<evidence type="ECO:0000256" key="2">
    <source>
        <dbReference type="SAM" id="Phobius"/>
    </source>
</evidence>
<sequence>MCHAKSDHRQYERFSESENEFFTPVERILAAEYILRQSDFQGVDDDLRTDSTRAYLLKNWPSPWSIFNPQPLDKIREYFGEKVPFSFARIQFFIWSFLAISIVAGVASLVPPLLKNKPHEEVCSKNNTPFILCPTCKGEGCRFKRLKDSCGDLTPSVPVSNVLDIFKSLICAIYGTVQAWRVFSSVHRKRMKHIGTPEATTQSVASETASSMAASSARSSNGE</sequence>
<dbReference type="EMBL" id="UYSG01012187">
    <property type="protein sequence ID" value="VDL64432.1"/>
    <property type="molecule type" value="Genomic_DNA"/>
</dbReference>
<keyword evidence="2" id="KW-0472">Membrane</keyword>
<evidence type="ECO:0000313" key="5">
    <source>
        <dbReference type="WBParaSite" id="HDID_0001096401-mRNA-1"/>
    </source>
</evidence>
<reference evidence="3 4" key="2">
    <citation type="submission" date="2018-11" db="EMBL/GenBank/DDBJ databases">
        <authorList>
            <consortium name="Pathogen Informatics"/>
        </authorList>
    </citation>
    <scope>NUCLEOTIDE SEQUENCE [LARGE SCALE GENOMIC DNA]</scope>
</reference>
<dbReference type="Proteomes" id="UP000274504">
    <property type="component" value="Unassembled WGS sequence"/>
</dbReference>
<evidence type="ECO:0000313" key="4">
    <source>
        <dbReference type="Proteomes" id="UP000274504"/>
    </source>
</evidence>
<evidence type="ECO:0000256" key="1">
    <source>
        <dbReference type="SAM" id="MobiDB-lite"/>
    </source>
</evidence>
<feature type="region of interest" description="Disordered" evidence="1">
    <location>
        <begin position="194"/>
        <end position="223"/>
    </location>
</feature>
<evidence type="ECO:0000313" key="3">
    <source>
        <dbReference type="EMBL" id="VDL64432.1"/>
    </source>
</evidence>
<dbReference type="OrthoDB" id="296386at2759"/>
<accession>A0A0R3SYW8</accession>
<dbReference type="AlphaFoldDB" id="A0A0R3SYW8"/>
<reference evidence="5" key="1">
    <citation type="submission" date="2017-02" db="UniProtKB">
        <authorList>
            <consortium name="WormBaseParasite"/>
        </authorList>
    </citation>
    <scope>IDENTIFICATION</scope>
</reference>
<keyword evidence="2" id="KW-1133">Transmembrane helix</keyword>
<name>A0A0R3SYW8_HYMDI</name>
<protein>
    <submittedName>
        <fullName evidence="5">Anoctamin</fullName>
    </submittedName>
</protein>
<dbReference type="WBParaSite" id="HDID_0001096401-mRNA-1">
    <property type="protein sequence ID" value="HDID_0001096401-mRNA-1"/>
    <property type="gene ID" value="HDID_0001096401"/>
</dbReference>
<proteinExistence type="predicted"/>
<feature type="compositionally biased region" description="Low complexity" evidence="1">
    <location>
        <begin position="203"/>
        <end position="223"/>
    </location>
</feature>
<organism evidence="5">
    <name type="scientific">Hymenolepis diminuta</name>
    <name type="common">Rat tapeworm</name>
    <dbReference type="NCBI Taxonomy" id="6216"/>
    <lineage>
        <taxon>Eukaryota</taxon>
        <taxon>Metazoa</taxon>
        <taxon>Spiralia</taxon>
        <taxon>Lophotrochozoa</taxon>
        <taxon>Platyhelminthes</taxon>
        <taxon>Cestoda</taxon>
        <taxon>Eucestoda</taxon>
        <taxon>Cyclophyllidea</taxon>
        <taxon>Hymenolepididae</taxon>
        <taxon>Hymenolepis</taxon>
    </lineage>
</organism>
<feature type="transmembrane region" description="Helical" evidence="2">
    <location>
        <begin position="165"/>
        <end position="183"/>
    </location>
</feature>
<keyword evidence="2" id="KW-0812">Transmembrane</keyword>